<feature type="region of interest" description="Disordered" evidence="1">
    <location>
        <begin position="13"/>
        <end position="58"/>
    </location>
</feature>
<keyword evidence="3" id="KW-1185">Reference proteome</keyword>
<organism evidence="2 3">
    <name type="scientific">Rhipicephalus microplus</name>
    <name type="common">Cattle tick</name>
    <name type="synonym">Boophilus microplus</name>
    <dbReference type="NCBI Taxonomy" id="6941"/>
    <lineage>
        <taxon>Eukaryota</taxon>
        <taxon>Metazoa</taxon>
        <taxon>Ecdysozoa</taxon>
        <taxon>Arthropoda</taxon>
        <taxon>Chelicerata</taxon>
        <taxon>Arachnida</taxon>
        <taxon>Acari</taxon>
        <taxon>Parasitiformes</taxon>
        <taxon>Ixodida</taxon>
        <taxon>Ixodoidea</taxon>
        <taxon>Ixodidae</taxon>
        <taxon>Rhipicephalinae</taxon>
        <taxon>Rhipicephalus</taxon>
        <taxon>Boophilus</taxon>
    </lineage>
</organism>
<accession>A0A9J6ETG9</accession>
<reference evidence="2" key="2">
    <citation type="submission" date="2021-09" db="EMBL/GenBank/DDBJ databases">
        <authorList>
            <person name="Jia N."/>
            <person name="Wang J."/>
            <person name="Shi W."/>
            <person name="Du L."/>
            <person name="Sun Y."/>
            <person name="Zhan W."/>
            <person name="Jiang J."/>
            <person name="Wang Q."/>
            <person name="Zhang B."/>
            <person name="Ji P."/>
            <person name="Sakyi L.B."/>
            <person name="Cui X."/>
            <person name="Yuan T."/>
            <person name="Jiang B."/>
            <person name="Yang W."/>
            <person name="Lam T.T.-Y."/>
            <person name="Chang Q."/>
            <person name="Ding S."/>
            <person name="Wang X."/>
            <person name="Zhu J."/>
            <person name="Ruan X."/>
            <person name="Zhao L."/>
            <person name="Wei J."/>
            <person name="Que T."/>
            <person name="Du C."/>
            <person name="Cheng J."/>
            <person name="Dai P."/>
            <person name="Han X."/>
            <person name="Huang E."/>
            <person name="Gao Y."/>
            <person name="Liu J."/>
            <person name="Shao H."/>
            <person name="Ye R."/>
            <person name="Li L."/>
            <person name="Wei W."/>
            <person name="Wang X."/>
            <person name="Wang C."/>
            <person name="Huo Q."/>
            <person name="Li W."/>
            <person name="Guo W."/>
            <person name="Chen H."/>
            <person name="Chen S."/>
            <person name="Zhou L."/>
            <person name="Zhou L."/>
            <person name="Ni X."/>
            <person name="Tian J."/>
            <person name="Zhou Y."/>
            <person name="Sheng Y."/>
            <person name="Liu T."/>
            <person name="Pan Y."/>
            <person name="Xia L."/>
            <person name="Li J."/>
            <person name="Zhao F."/>
            <person name="Cao W."/>
        </authorList>
    </citation>
    <scope>NUCLEOTIDE SEQUENCE</scope>
    <source>
        <strain evidence="2">Rmic-2018</strain>
        <tissue evidence="2">Larvae</tissue>
    </source>
</reference>
<name>A0A9J6ETG9_RHIMP</name>
<proteinExistence type="predicted"/>
<evidence type="ECO:0000313" key="3">
    <source>
        <dbReference type="Proteomes" id="UP000821866"/>
    </source>
</evidence>
<sequence length="406" mass="45669">MVLQTNGAIYWQPKARASEDKTNVKAEPGAQLKGKATLTPSSPTLDPKTDEDDRSQTGSYDAPLVAEAERAAASECTSPQCGELKKWFEEVVVSQADPCRERNTFVCNASLVLPSWDGMAEKTPSDQRMLPHMHSATASAKEVATGAGRSNEAVGLSELSQLCLRYAWNPEEGVEDILMFLSQFKLDLRKITDDATEDLLERMMELSFGYGLHPVVSSSMQYSVTSIADHAFILQISTSSQLEEFFWSLERMDEEAVEDFYRLVLTRYALVQDTDIAQLLQENDEATLWKKLLRGYCPFQSTCEDYIVTDKRALALMAFMARDGESVNMRRLLAWHTLLHLVGVKADVLALLNRTRSKSDYHEDYDFATSSESKCERLLHRVSGIRGEAIDLFEGKCRGFLRARNR</sequence>
<dbReference type="Proteomes" id="UP000821866">
    <property type="component" value="Chromosome 10"/>
</dbReference>
<evidence type="ECO:0000256" key="1">
    <source>
        <dbReference type="SAM" id="MobiDB-lite"/>
    </source>
</evidence>
<dbReference type="EMBL" id="JABSTU010000002">
    <property type="protein sequence ID" value="KAH8037795.1"/>
    <property type="molecule type" value="Genomic_DNA"/>
</dbReference>
<protein>
    <submittedName>
        <fullName evidence="2">Uncharacterized protein</fullName>
    </submittedName>
</protein>
<reference evidence="2" key="1">
    <citation type="journal article" date="2020" name="Cell">
        <title>Large-Scale Comparative Analyses of Tick Genomes Elucidate Their Genetic Diversity and Vector Capacities.</title>
        <authorList>
            <consortium name="Tick Genome and Microbiome Consortium (TIGMIC)"/>
            <person name="Jia N."/>
            <person name="Wang J."/>
            <person name="Shi W."/>
            <person name="Du L."/>
            <person name="Sun Y."/>
            <person name="Zhan W."/>
            <person name="Jiang J.F."/>
            <person name="Wang Q."/>
            <person name="Zhang B."/>
            <person name="Ji P."/>
            <person name="Bell-Sakyi L."/>
            <person name="Cui X.M."/>
            <person name="Yuan T.T."/>
            <person name="Jiang B.G."/>
            <person name="Yang W.F."/>
            <person name="Lam T.T."/>
            <person name="Chang Q.C."/>
            <person name="Ding S.J."/>
            <person name="Wang X.J."/>
            <person name="Zhu J.G."/>
            <person name="Ruan X.D."/>
            <person name="Zhao L."/>
            <person name="Wei J.T."/>
            <person name="Ye R.Z."/>
            <person name="Que T.C."/>
            <person name="Du C.H."/>
            <person name="Zhou Y.H."/>
            <person name="Cheng J.X."/>
            <person name="Dai P.F."/>
            <person name="Guo W.B."/>
            <person name="Han X.H."/>
            <person name="Huang E.J."/>
            <person name="Li L.F."/>
            <person name="Wei W."/>
            <person name="Gao Y.C."/>
            <person name="Liu J.Z."/>
            <person name="Shao H.Z."/>
            <person name="Wang X."/>
            <person name="Wang C.C."/>
            <person name="Yang T.C."/>
            <person name="Huo Q.B."/>
            <person name="Li W."/>
            <person name="Chen H.Y."/>
            <person name="Chen S.E."/>
            <person name="Zhou L.G."/>
            <person name="Ni X.B."/>
            <person name="Tian J.H."/>
            <person name="Sheng Y."/>
            <person name="Liu T."/>
            <person name="Pan Y.S."/>
            <person name="Xia L.Y."/>
            <person name="Li J."/>
            <person name="Zhao F."/>
            <person name="Cao W.C."/>
        </authorList>
    </citation>
    <scope>NUCLEOTIDE SEQUENCE</scope>
    <source>
        <strain evidence="2">Rmic-2018</strain>
    </source>
</reference>
<dbReference type="AlphaFoldDB" id="A0A9J6ETG9"/>
<gene>
    <name evidence="2" type="ORF">HPB51_017295</name>
</gene>
<evidence type="ECO:0000313" key="2">
    <source>
        <dbReference type="EMBL" id="KAH8037795.1"/>
    </source>
</evidence>
<comment type="caution">
    <text evidence="2">The sequence shown here is derived from an EMBL/GenBank/DDBJ whole genome shotgun (WGS) entry which is preliminary data.</text>
</comment>